<name>A0ABP0N3P6_9DINO</name>
<comment type="caution">
    <text evidence="2">The sequence shown here is derived from an EMBL/GenBank/DDBJ whole genome shotgun (WGS) entry which is preliminary data.</text>
</comment>
<reference evidence="2 3" key="1">
    <citation type="submission" date="2024-02" db="EMBL/GenBank/DDBJ databases">
        <authorList>
            <person name="Chen Y."/>
            <person name="Shah S."/>
            <person name="Dougan E. K."/>
            <person name="Thang M."/>
            <person name="Chan C."/>
        </authorList>
    </citation>
    <scope>NUCLEOTIDE SEQUENCE [LARGE SCALE GENOMIC DNA]</scope>
</reference>
<dbReference type="Pfam" id="PF00059">
    <property type="entry name" value="Lectin_C"/>
    <property type="match status" value="1"/>
</dbReference>
<evidence type="ECO:0000259" key="1">
    <source>
        <dbReference type="PROSITE" id="PS50041"/>
    </source>
</evidence>
<accession>A0ABP0N3P6</accession>
<dbReference type="InterPro" id="IPR016187">
    <property type="entry name" value="CTDL_fold"/>
</dbReference>
<dbReference type="CDD" id="cd00037">
    <property type="entry name" value="CLECT"/>
    <property type="match status" value="1"/>
</dbReference>
<proteinExistence type="predicted"/>
<dbReference type="InterPro" id="IPR001304">
    <property type="entry name" value="C-type_lectin-like"/>
</dbReference>
<protein>
    <recommendedName>
        <fullName evidence="1">C-type lectin domain-containing protein</fullName>
    </recommendedName>
</protein>
<gene>
    <name evidence="2" type="ORF">SCF082_LOCUS30603</name>
</gene>
<dbReference type="EMBL" id="CAXAMM010025387">
    <property type="protein sequence ID" value="CAK9056885.1"/>
    <property type="molecule type" value="Genomic_DNA"/>
</dbReference>
<feature type="non-terminal residue" evidence="2">
    <location>
        <position position="1"/>
    </location>
</feature>
<feature type="domain" description="C-type lectin" evidence="1">
    <location>
        <begin position="185"/>
        <end position="307"/>
    </location>
</feature>
<keyword evidence="3" id="KW-1185">Reference proteome</keyword>
<dbReference type="InterPro" id="IPR016186">
    <property type="entry name" value="C-type_lectin-like/link_sf"/>
</dbReference>
<organism evidence="2 3">
    <name type="scientific">Durusdinium trenchii</name>
    <dbReference type="NCBI Taxonomy" id="1381693"/>
    <lineage>
        <taxon>Eukaryota</taxon>
        <taxon>Sar</taxon>
        <taxon>Alveolata</taxon>
        <taxon>Dinophyceae</taxon>
        <taxon>Suessiales</taxon>
        <taxon>Symbiodiniaceae</taxon>
        <taxon>Durusdinium</taxon>
    </lineage>
</organism>
<evidence type="ECO:0000313" key="2">
    <source>
        <dbReference type="EMBL" id="CAK9056885.1"/>
    </source>
</evidence>
<evidence type="ECO:0000313" key="3">
    <source>
        <dbReference type="Proteomes" id="UP001642464"/>
    </source>
</evidence>
<sequence length="400" mass="44154">FEKLERRANGVPEPVAVESKVLDSAEQTMEQLWETCAQWGGSISEVQGTLRLFKTNTGKDWCLSFLGNSPSDSMKLGIRECNTIGTSSFLVQSSPSRREMLFRGASGLDTFLIRSARGDQIFAERDLLDLLGCKPTYTDDDCVVTDIRANQPLTTSDGYSHVHARKWMLHPEGDVTCRRPGPLIFLAETSRPESWESANARCAQVGGVLASNVNSEQRDAFRGVLEGSATTQAWTGLRDSMDESWTWQVNPEYDVEWMWRDDSPIFPIGVDTTAGGGCVWAELAADPLEPVRLVSAACSSPRAFVSQIPLAQVKHGLVQDRKTWSEANAMCSDFGQGGPDPFFPEALQLVADLASKMHQDFWMVVHSDGEGWVWSNGFRVPDEPDLWASGQVPIPEADLC</sequence>
<feature type="domain" description="C-type lectin" evidence="1">
    <location>
        <begin position="317"/>
        <end position="400"/>
    </location>
</feature>
<dbReference type="PROSITE" id="PS50041">
    <property type="entry name" value="C_TYPE_LECTIN_2"/>
    <property type="match status" value="2"/>
</dbReference>
<dbReference type="SUPFAM" id="SSF56436">
    <property type="entry name" value="C-type lectin-like"/>
    <property type="match status" value="2"/>
</dbReference>
<dbReference type="Gene3D" id="3.10.100.10">
    <property type="entry name" value="Mannose-Binding Protein A, subunit A"/>
    <property type="match status" value="1"/>
</dbReference>
<feature type="non-terminal residue" evidence="2">
    <location>
        <position position="400"/>
    </location>
</feature>
<dbReference type="Proteomes" id="UP001642464">
    <property type="component" value="Unassembled WGS sequence"/>
</dbReference>